<proteinExistence type="predicted"/>
<keyword evidence="2" id="KW-1185">Reference proteome</keyword>
<gene>
    <name evidence="1" type="ORF">ACJHVH_06260</name>
</gene>
<comment type="caution">
    <text evidence="1">The sequence shown here is derived from an EMBL/GenBank/DDBJ whole genome shotgun (WGS) entry which is preliminary data.</text>
</comment>
<evidence type="ECO:0000313" key="1">
    <source>
        <dbReference type="EMBL" id="MFL1732598.1"/>
    </source>
</evidence>
<accession>A0ABW8U639</accession>
<protein>
    <submittedName>
        <fullName evidence="1">Uncharacterized protein</fullName>
    </submittedName>
</protein>
<dbReference type="RefSeq" id="WP_407069174.1">
    <property type="nucleotide sequence ID" value="NZ_JBJJXE010000008.1"/>
</dbReference>
<dbReference type="EMBL" id="JBJJXE010000008">
    <property type="protein sequence ID" value="MFL1732598.1"/>
    <property type="molecule type" value="Genomic_DNA"/>
</dbReference>
<organism evidence="1 2">
    <name type="scientific">Moraxella oculi</name>
    <dbReference type="NCBI Taxonomy" id="2940516"/>
    <lineage>
        <taxon>Bacteria</taxon>
        <taxon>Pseudomonadati</taxon>
        <taxon>Pseudomonadota</taxon>
        <taxon>Gammaproteobacteria</taxon>
        <taxon>Moraxellales</taxon>
        <taxon>Moraxellaceae</taxon>
        <taxon>Moraxella</taxon>
    </lineage>
</organism>
<evidence type="ECO:0000313" key="2">
    <source>
        <dbReference type="Proteomes" id="UP001624684"/>
    </source>
</evidence>
<reference evidence="1 2" key="1">
    <citation type="submission" date="2024-11" db="EMBL/GenBank/DDBJ databases">
        <title>First Report of Moraxella oculi in Brazil in an Infectious Bovine Keratoconjunctivitis Outbreak.</title>
        <authorList>
            <person name="Carvalho C.V."/>
            <person name="Domingues R."/>
            <person name="Coutinho C."/>
            <person name="Honorio N.T.B.S."/>
            <person name="Faza D.R.L.R."/>
            <person name="Carvalho W.A."/>
            <person name="Machado A.B.F."/>
            <person name="Martins M.F."/>
            <person name="Gaspar E.B."/>
        </authorList>
    </citation>
    <scope>NUCLEOTIDE SEQUENCE [LARGE SCALE GENOMIC DNA]</scope>
    <source>
        <strain evidence="1 2">2117LE</strain>
    </source>
</reference>
<dbReference type="Proteomes" id="UP001624684">
    <property type="component" value="Unassembled WGS sequence"/>
</dbReference>
<name>A0ABW8U639_9GAMM</name>
<sequence length="62" mass="6960">MSGFLYKNGFIGGICEFIIRAAWFSCLSCLHASRTPLFMQLVIQLDKPVACLLHLSVVSERK</sequence>